<dbReference type="PANTHER" id="PTHR34220:SF7">
    <property type="entry name" value="SENSOR HISTIDINE KINASE YPDA"/>
    <property type="match status" value="1"/>
</dbReference>
<dbReference type="GO" id="GO:0016020">
    <property type="term" value="C:membrane"/>
    <property type="evidence" value="ECO:0007669"/>
    <property type="project" value="InterPro"/>
</dbReference>
<dbReference type="InterPro" id="IPR025698">
    <property type="entry name" value="2TM_dom"/>
</dbReference>
<evidence type="ECO:0000259" key="2">
    <source>
        <dbReference type="Pfam" id="PF06580"/>
    </source>
</evidence>
<evidence type="ECO:0000256" key="1">
    <source>
        <dbReference type="SAM" id="Phobius"/>
    </source>
</evidence>
<feature type="transmembrane region" description="Helical" evidence="1">
    <location>
        <begin position="12"/>
        <end position="29"/>
    </location>
</feature>
<dbReference type="GO" id="GO:0000155">
    <property type="term" value="F:phosphorelay sensor kinase activity"/>
    <property type="evidence" value="ECO:0007669"/>
    <property type="project" value="InterPro"/>
</dbReference>
<keyword evidence="1" id="KW-0812">Transmembrane</keyword>
<reference evidence="4 5" key="1">
    <citation type="submission" date="2016-10" db="EMBL/GenBank/DDBJ databases">
        <authorList>
            <person name="de Groot N.N."/>
        </authorList>
    </citation>
    <scope>NUCLEOTIDE SEQUENCE [LARGE SCALE GENOMIC DNA]</scope>
    <source>
        <strain evidence="4 5">CGMCC 1.10825</strain>
    </source>
</reference>
<keyword evidence="5" id="KW-1185">Reference proteome</keyword>
<dbReference type="EMBL" id="FNXE01000011">
    <property type="protein sequence ID" value="SEH72886.1"/>
    <property type="molecule type" value="Genomic_DNA"/>
</dbReference>
<dbReference type="STRING" id="1159016.SAMN02927937_01101"/>
<feature type="transmembrane region" description="Helical" evidence="1">
    <location>
        <begin position="41"/>
        <end position="65"/>
    </location>
</feature>
<feature type="transmembrane region" description="Helical" evidence="1">
    <location>
        <begin position="74"/>
        <end position="95"/>
    </location>
</feature>
<feature type="domain" description="Signal transduction histidine kinase internal region" evidence="2">
    <location>
        <begin position="157"/>
        <end position="234"/>
    </location>
</feature>
<organism evidence="4 5">
    <name type="scientific">Paenimyroides marinum</name>
    <dbReference type="NCBI Taxonomy" id="1159016"/>
    <lineage>
        <taxon>Bacteria</taxon>
        <taxon>Pseudomonadati</taxon>
        <taxon>Bacteroidota</taxon>
        <taxon>Flavobacteriia</taxon>
        <taxon>Flavobacteriales</taxon>
        <taxon>Flavobacteriaceae</taxon>
        <taxon>Paenimyroides</taxon>
    </lineage>
</organism>
<gene>
    <name evidence="4" type="ORF">SAMN02927937_01101</name>
</gene>
<dbReference type="OrthoDB" id="9809908at2"/>
<evidence type="ECO:0000313" key="5">
    <source>
        <dbReference type="Proteomes" id="UP000199634"/>
    </source>
</evidence>
<evidence type="ECO:0000313" key="4">
    <source>
        <dbReference type="EMBL" id="SEH72886.1"/>
    </source>
</evidence>
<dbReference type="Pfam" id="PF06580">
    <property type="entry name" value="His_kinase"/>
    <property type="match status" value="1"/>
</dbReference>
<dbReference type="AlphaFoldDB" id="A0A1H6KBN3"/>
<proteinExistence type="predicted"/>
<feature type="transmembrane region" description="Helical" evidence="1">
    <location>
        <begin position="115"/>
        <end position="136"/>
    </location>
</feature>
<name>A0A1H6KBN3_9FLAO</name>
<feature type="transmembrane region" description="Helical" evidence="1">
    <location>
        <begin position="394"/>
        <end position="417"/>
    </location>
</feature>
<evidence type="ECO:0000259" key="3">
    <source>
        <dbReference type="Pfam" id="PF13239"/>
    </source>
</evidence>
<feature type="transmembrane region" description="Helical" evidence="1">
    <location>
        <begin position="367"/>
        <end position="388"/>
    </location>
</feature>
<protein>
    <submittedName>
        <fullName evidence="4">2TM domain-containing protein</fullName>
    </submittedName>
</protein>
<sequence>MKTFLRHLKQFSIILIICYILVVILNYNFNNYYENYSFLKSFIIVFTYTFAIYLANTLILSGYYLKRKKNLTNILIGGFWVNILTVIVVFIIEIIGNLIFSDLGIIEILKQSFKLSIFTNWFSMTISTTVYIVLLIRRKDKIEITKQKDIAIKATASFETLKNQLDPHFLFNSLNVLSSLIEENPVKAQEFTVALSKIYRYVLDQKDKNLISVEEELNFAKLYVSLLKMRFEDAIIINFQTESDMNDFRIVPLSLQLLLENAIKHNIISDQKPLQIDIFKEENYMVIQNSFQKKQTFEKSTGIGLQNIIQRYSLVSNLEIDIQQTDKNYIVKLPLISGESLYNFQEDQFTEEIFNNAYNRMYQLKEFYVTVFAAVIVIPLAIILNFFYVPHYKWSLAITFFMLFALVINGIKTINFLKNWENKMINKQINKNRNHGKL</sequence>
<keyword evidence="1" id="KW-0472">Membrane</keyword>
<feature type="domain" description="2TM" evidence="3">
    <location>
        <begin position="356"/>
        <end position="429"/>
    </location>
</feature>
<dbReference type="PANTHER" id="PTHR34220">
    <property type="entry name" value="SENSOR HISTIDINE KINASE YPDA"/>
    <property type="match status" value="1"/>
</dbReference>
<accession>A0A1H6KBN3</accession>
<dbReference type="Proteomes" id="UP000199634">
    <property type="component" value="Unassembled WGS sequence"/>
</dbReference>
<keyword evidence="1" id="KW-1133">Transmembrane helix</keyword>
<dbReference type="Pfam" id="PF13239">
    <property type="entry name" value="2TM"/>
    <property type="match status" value="1"/>
</dbReference>
<dbReference type="InterPro" id="IPR050640">
    <property type="entry name" value="Bact_2-comp_sensor_kinase"/>
</dbReference>
<dbReference type="InterPro" id="IPR010559">
    <property type="entry name" value="Sig_transdc_His_kin_internal"/>
</dbReference>